<keyword evidence="3" id="KW-0804">Transcription</keyword>
<dbReference type="SUPFAM" id="SSF48498">
    <property type="entry name" value="Tetracyclin repressor-like, C-terminal domain"/>
    <property type="match status" value="1"/>
</dbReference>
<dbReference type="Proteomes" id="UP000317940">
    <property type="component" value="Unassembled WGS sequence"/>
</dbReference>
<dbReference type="InterPro" id="IPR050109">
    <property type="entry name" value="HTH-type_TetR-like_transc_reg"/>
</dbReference>
<evidence type="ECO:0000256" key="2">
    <source>
        <dbReference type="ARBA" id="ARBA00023125"/>
    </source>
</evidence>
<dbReference type="PANTHER" id="PTHR30055:SF148">
    <property type="entry name" value="TETR-FAMILY TRANSCRIPTIONAL REGULATOR"/>
    <property type="match status" value="1"/>
</dbReference>
<dbReference type="InterPro" id="IPR001647">
    <property type="entry name" value="HTH_TetR"/>
</dbReference>
<sequence>MNDRARGRPRSDEARQAVLTAALTLLERDGYPAVTMKGIAEAAGVGRATVYRWWSAPAAVLMEALTELSRERAEPELTGDPEADLLAFLTATFALTQDGPSRTVLLILVAEALDDPEIAAGLAEHTGRRRELLRGLLERLDARWTVPLELAVDMVFGTMWYRMIDLHGPVDDRLATELCAAVKKLSS</sequence>
<keyword evidence="7" id="KW-1185">Reference proteome</keyword>
<dbReference type="InterPro" id="IPR009057">
    <property type="entry name" value="Homeodomain-like_sf"/>
</dbReference>
<comment type="caution">
    <text evidence="6">The sequence shown here is derived from an EMBL/GenBank/DDBJ whole genome shotgun (WGS) entry which is preliminary data.</text>
</comment>
<dbReference type="Gene3D" id="1.10.357.10">
    <property type="entry name" value="Tetracycline Repressor, domain 2"/>
    <property type="match status" value="1"/>
</dbReference>
<evidence type="ECO:0000259" key="5">
    <source>
        <dbReference type="PROSITE" id="PS50977"/>
    </source>
</evidence>
<accession>A0A561UGY6</accession>
<dbReference type="AlphaFoldDB" id="A0A561UGY6"/>
<dbReference type="GO" id="GO:0000976">
    <property type="term" value="F:transcription cis-regulatory region binding"/>
    <property type="evidence" value="ECO:0007669"/>
    <property type="project" value="TreeGrafter"/>
</dbReference>
<dbReference type="Pfam" id="PF16859">
    <property type="entry name" value="TetR_C_11"/>
    <property type="match status" value="1"/>
</dbReference>
<feature type="DNA-binding region" description="H-T-H motif" evidence="4">
    <location>
        <begin position="35"/>
        <end position="54"/>
    </location>
</feature>
<dbReference type="InterPro" id="IPR036271">
    <property type="entry name" value="Tet_transcr_reg_TetR-rel_C_sf"/>
</dbReference>
<gene>
    <name evidence="6" type="ORF">FHX73_112434</name>
</gene>
<keyword evidence="2 4" id="KW-0238">DNA-binding</keyword>
<proteinExistence type="predicted"/>
<name>A0A561UGY6_9ACTN</name>
<feature type="domain" description="HTH tetR-type" evidence="5">
    <location>
        <begin position="12"/>
        <end position="72"/>
    </location>
</feature>
<dbReference type="InterPro" id="IPR011075">
    <property type="entry name" value="TetR_C"/>
</dbReference>
<dbReference type="Gene3D" id="1.10.10.60">
    <property type="entry name" value="Homeodomain-like"/>
    <property type="match status" value="1"/>
</dbReference>
<reference evidence="6 7" key="1">
    <citation type="submission" date="2019-06" db="EMBL/GenBank/DDBJ databases">
        <title>Sequencing the genomes of 1000 actinobacteria strains.</title>
        <authorList>
            <person name="Klenk H.-P."/>
        </authorList>
    </citation>
    <scope>NUCLEOTIDE SEQUENCE [LARGE SCALE GENOMIC DNA]</scope>
    <source>
        <strain evidence="6 7">DSM 44826</strain>
    </source>
</reference>
<dbReference type="RefSeq" id="WP_145905016.1">
    <property type="nucleotide sequence ID" value="NZ_BAAAMZ010000045.1"/>
</dbReference>
<evidence type="ECO:0000256" key="4">
    <source>
        <dbReference type="PROSITE-ProRule" id="PRU00335"/>
    </source>
</evidence>
<dbReference type="PANTHER" id="PTHR30055">
    <property type="entry name" value="HTH-TYPE TRANSCRIPTIONAL REGULATOR RUTR"/>
    <property type="match status" value="1"/>
</dbReference>
<evidence type="ECO:0000256" key="1">
    <source>
        <dbReference type="ARBA" id="ARBA00023015"/>
    </source>
</evidence>
<evidence type="ECO:0000256" key="3">
    <source>
        <dbReference type="ARBA" id="ARBA00023163"/>
    </source>
</evidence>
<dbReference type="PRINTS" id="PR00455">
    <property type="entry name" value="HTHTETR"/>
</dbReference>
<protein>
    <submittedName>
        <fullName evidence="6">TetR family transcriptional regulator</fullName>
    </submittedName>
</protein>
<organism evidence="6 7">
    <name type="scientific">Kitasatospora viridis</name>
    <dbReference type="NCBI Taxonomy" id="281105"/>
    <lineage>
        <taxon>Bacteria</taxon>
        <taxon>Bacillati</taxon>
        <taxon>Actinomycetota</taxon>
        <taxon>Actinomycetes</taxon>
        <taxon>Kitasatosporales</taxon>
        <taxon>Streptomycetaceae</taxon>
        <taxon>Kitasatospora</taxon>
    </lineage>
</organism>
<dbReference type="Pfam" id="PF00440">
    <property type="entry name" value="TetR_N"/>
    <property type="match status" value="1"/>
</dbReference>
<evidence type="ECO:0000313" key="7">
    <source>
        <dbReference type="Proteomes" id="UP000317940"/>
    </source>
</evidence>
<evidence type="ECO:0000313" key="6">
    <source>
        <dbReference type="EMBL" id="TWF98613.1"/>
    </source>
</evidence>
<dbReference type="PROSITE" id="PS50977">
    <property type="entry name" value="HTH_TETR_2"/>
    <property type="match status" value="1"/>
</dbReference>
<dbReference type="GO" id="GO:0003700">
    <property type="term" value="F:DNA-binding transcription factor activity"/>
    <property type="evidence" value="ECO:0007669"/>
    <property type="project" value="TreeGrafter"/>
</dbReference>
<dbReference type="OrthoDB" id="9796019at2"/>
<keyword evidence="1" id="KW-0805">Transcription regulation</keyword>
<dbReference type="EMBL" id="VIWT01000001">
    <property type="protein sequence ID" value="TWF98613.1"/>
    <property type="molecule type" value="Genomic_DNA"/>
</dbReference>
<dbReference type="SUPFAM" id="SSF46689">
    <property type="entry name" value="Homeodomain-like"/>
    <property type="match status" value="1"/>
</dbReference>